<sequence length="693" mass="77734">MSGLEPLAALGLACNVFQVVSFAGEIWTVCKALYDDGEVRLGDSDITGSLDGVVDSLNRAFHQVESSVTTIPSTSLTDNDREIIKIARECRNEGIFLKGEIDKLIDTTQTKGRRGKSLLKAVKVVLSSRINVKRLGRSEKTLRMHQKTLETRLLLRICDKTDAVKLCQQESFNNLDSRLRAFIAAFSEGETRISALLSQESSSIKNHTTIETKKLETTITQLAAESRAGISYDIRNLEGSFVRSTLDSTEKARRERLLRSLKYATMNERRNQIADPHTESFQWIFEDPPNSEASELGWDDIEDFHDARKNEEAVRLASSNFLSWLASPEQPLFWISGKPGSGKSTLMKFLVQDPRTKQHLTSGLGPTQILSHFIWSAGQPIEGRIKGILCSLLYQLFVAAEPNSLQSACETFPEITRKDTHSDWSDKELQAVVEFVIQSSSVNLCIFLDGLDEVHPSDGQISLLKLVKDLCKLRGLKACVSSRPEPILKRNLNGLPTFRIHDLTARDIQRYASSMLLQRFSSHINSPDSSISAYDLKKLHRELCNRAEGVFLWVALALRSLQDGSEKGDSLGDLHRRIQLLQTDLKDLFGTMWDRLGVDKELYQKDAAIYLNLVLTASNIIERVPWRETEDYSFTNSFPILTVLDVVLATDPVLTDELLAANSDARSSLSPLCRDLAKRIESRAIAFCGRIRQ</sequence>
<dbReference type="Pfam" id="PF24883">
    <property type="entry name" value="NPHP3_N"/>
    <property type="match status" value="1"/>
</dbReference>
<dbReference type="AlphaFoldDB" id="A0AAN6T8Q5"/>
<feature type="domain" description="Nephrocystin 3-like N-terminal" evidence="2">
    <location>
        <begin position="316"/>
        <end position="483"/>
    </location>
</feature>
<dbReference type="InterPro" id="IPR027417">
    <property type="entry name" value="P-loop_NTPase"/>
</dbReference>
<dbReference type="PANTHER" id="PTHR10039">
    <property type="entry name" value="AMELOGENIN"/>
    <property type="match status" value="1"/>
</dbReference>
<evidence type="ECO:0000256" key="1">
    <source>
        <dbReference type="ARBA" id="ARBA00022737"/>
    </source>
</evidence>
<dbReference type="SUPFAM" id="SSF52540">
    <property type="entry name" value="P-loop containing nucleoside triphosphate hydrolases"/>
    <property type="match status" value="1"/>
</dbReference>
<dbReference type="Gene3D" id="3.40.50.300">
    <property type="entry name" value="P-loop containing nucleotide triphosphate hydrolases"/>
    <property type="match status" value="1"/>
</dbReference>
<evidence type="ECO:0000313" key="3">
    <source>
        <dbReference type="EMBL" id="KAK4108416.1"/>
    </source>
</evidence>
<dbReference type="EMBL" id="MU853363">
    <property type="protein sequence ID" value="KAK4108416.1"/>
    <property type="molecule type" value="Genomic_DNA"/>
</dbReference>
<accession>A0AAN6T8Q5</accession>
<reference evidence="3" key="2">
    <citation type="submission" date="2023-05" db="EMBL/GenBank/DDBJ databases">
        <authorList>
            <consortium name="Lawrence Berkeley National Laboratory"/>
            <person name="Steindorff A."/>
            <person name="Hensen N."/>
            <person name="Bonometti L."/>
            <person name="Westerberg I."/>
            <person name="Brannstrom I.O."/>
            <person name="Guillou S."/>
            <person name="Cros-Aarteil S."/>
            <person name="Calhoun S."/>
            <person name="Haridas S."/>
            <person name="Kuo A."/>
            <person name="Mondo S."/>
            <person name="Pangilinan J."/>
            <person name="Riley R."/>
            <person name="Labutti K."/>
            <person name="Andreopoulos B."/>
            <person name="Lipzen A."/>
            <person name="Chen C."/>
            <person name="Yanf M."/>
            <person name="Daum C."/>
            <person name="Ng V."/>
            <person name="Clum A."/>
            <person name="Ohm R."/>
            <person name="Martin F."/>
            <person name="Silar P."/>
            <person name="Natvig D."/>
            <person name="Lalanne C."/>
            <person name="Gautier V."/>
            <person name="Ament-Velasquez S.L."/>
            <person name="Kruys A."/>
            <person name="Hutchinson M.I."/>
            <person name="Powell A.J."/>
            <person name="Barry K."/>
            <person name="Miller A.N."/>
            <person name="Grigoriev I.V."/>
            <person name="Debuchy R."/>
            <person name="Gladieux P."/>
            <person name="Thoren M.H."/>
            <person name="Johannesson H."/>
        </authorList>
    </citation>
    <scope>NUCLEOTIDE SEQUENCE</scope>
    <source>
        <strain evidence="3">CBS 508.74</strain>
    </source>
</reference>
<name>A0AAN6T8Q5_9PEZI</name>
<organism evidence="3 4">
    <name type="scientific">Canariomyces notabilis</name>
    <dbReference type="NCBI Taxonomy" id="2074819"/>
    <lineage>
        <taxon>Eukaryota</taxon>
        <taxon>Fungi</taxon>
        <taxon>Dikarya</taxon>
        <taxon>Ascomycota</taxon>
        <taxon>Pezizomycotina</taxon>
        <taxon>Sordariomycetes</taxon>
        <taxon>Sordariomycetidae</taxon>
        <taxon>Sordariales</taxon>
        <taxon>Chaetomiaceae</taxon>
        <taxon>Canariomyces</taxon>
    </lineage>
</organism>
<proteinExistence type="predicted"/>
<evidence type="ECO:0000259" key="2">
    <source>
        <dbReference type="Pfam" id="PF24883"/>
    </source>
</evidence>
<dbReference type="RefSeq" id="XP_064665986.1">
    <property type="nucleotide sequence ID" value="XM_064818169.1"/>
</dbReference>
<gene>
    <name evidence="3" type="ORF">N656DRAFT_801798</name>
</gene>
<reference evidence="3" key="1">
    <citation type="journal article" date="2023" name="Mol. Phylogenet. Evol.">
        <title>Genome-scale phylogeny and comparative genomics of the fungal order Sordariales.</title>
        <authorList>
            <person name="Hensen N."/>
            <person name="Bonometti L."/>
            <person name="Westerberg I."/>
            <person name="Brannstrom I.O."/>
            <person name="Guillou S."/>
            <person name="Cros-Aarteil S."/>
            <person name="Calhoun S."/>
            <person name="Haridas S."/>
            <person name="Kuo A."/>
            <person name="Mondo S."/>
            <person name="Pangilinan J."/>
            <person name="Riley R."/>
            <person name="LaButti K."/>
            <person name="Andreopoulos B."/>
            <person name="Lipzen A."/>
            <person name="Chen C."/>
            <person name="Yan M."/>
            <person name="Daum C."/>
            <person name="Ng V."/>
            <person name="Clum A."/>
            <person name="Steindorff A."/>
            <person name="Ohm R.A."/>
            <person name="Martin F."/>
            <person name="Silar P."/>
            <person name="Natvig D.O."/>
            <person name="Lalanne C."/>
            <person name="Gautier V."/>
            <person name="Ament-Velasquez S.L."/>
            <person name="Kruys A."/>
            <person name="Hutchinson M.I."/>
            <person name="Powell A.J."/>
            <person name="Barry K."/>
            <person name="Miller A.N."/>
            <person name="Grigoriev I.V."/>
            <person name="Debuchy R."/>
            <person name="Gladieux P."/>
            <person name="Hiltunen Thoren M."/>
            <person name="Johannesson H."/>
        </authorList>
    </citation>
    <scope>NUCLEOTIDE SEQUENCE</scope>
    <source>
        <strain evidence="3">CBS 508.74</strain>
    </source>
</reference>
<dbReference type="GeneID" id="89942294"/>
<evidence type="ECO:0000313" key="4">
    <source>
        <dbReference type="Proteomes" id="UP001302812"/>
    </source>
</evidence>
<dbReference type="PANTHER" id="PTHR10039:SF5">
    <property type="entry name" value="NACHT DOMAIN-CONTAINING PROTEIN"/>
    <property type="match status" value="1"/>
</dbReference>
<dbReference type="Proteomes" id="UP001302812">
    <property type="component" value="Unassembled WGS sequence"/>
</dbReference>
<comment type="caution">
    <text evidence="3">The sequence shown here is derived from an EMBL/GenBank/DDBJ whole genome shotgun (WGS) entry which is preliminary data.</text>
</comment>
<keyword evidence="1" id="KW-0677">Repeat</keyword>
<keyword evidence="4" id="KW-1185">Reference proteome</keyword>
<protein>
    <recommendedName>
        <fullName evidence="2">Nephrocystin 3-like N-terminal domain-containing protein</fullName>
    </recommendedName>
</protein>
<dbReference type="InterPro" id="IPR056884">
    <property type="entry name" value="NPHP3-like_N"/>
</dbReference>